<proteinExistence type="inferred from homology"/>
<dbReference type="SUPFAM" id="SSF54518">
    <property type="entry name" value="Tubby C-terminal domain-like"/>
    <property type="match status" value="1"/>
</dbReference>
<evidence type="ECO:0008006" key="5">
    <source>
        <dbReference type="Google" id="ProtNLM"/>
    </source>
</evidence>
<dbReference type="InterPro" id="IPR007612">
    <property type="entry name" value="LOR"/>
</dbReference>
<evidence type="ECO:0000313" key="3">
    <source>
        <dbReference type="EMBL" id="TFU24111.1"/>
    </source>
</evidence>
<dbReference type="Proteomes" id="UP000297951">
    <property type="component" value="Unassembled WGS sequence"/>
</dbReference>
<dbReference type="Gene3D" id="2.40.160.200">
    <property type="entry name" value="LURP1-related"/>
    <property type="match status" value="1"/>
</dbReference>
<name>A0A4Y9F7U0_9MICC</name>
<evidence type="ECO:0000256" key="1">
    <source>
        <dbReference type="ARBA" id="ARBA00005437"/>
    </source>
</evidence>
<evidence type="ECO:0000313" key="4">
    <source>
        <dbReference type="Proteomes" id="UP000297951"/>
    </source>
</evidence>
<dbReference type="RefSeq" id="WP_135011066.1">
    <property type="nucleotide sequence ID" value="NZ_JADGLK010000002.1"/>
</dbReference>
<comment type="similarity">
    <text evidence="1">Belongs to the LOR family.</text>
</comment>
<dbReference type="InterPro" id="IPR025659">
    <property type="entry name" value="Tubby-like_C"/>
</dbReference>
<dbReference type="InterPro" id="IPR038595">
    <property type="entry name" value="LOR_sf"/>
</dbReference>
<reference evidence="3 4" key="1">
    <citation type="submission" date="2019-03" db="EMBL/GenBank/DDBJ databases">
        <title>Diversity of the mouse oral microbiome.</title>
        <authorList>
            <person name="Joseph S."/>
            <person name="Aduse-Opoku J."/>
            <person name="Curtis M."/>
            <person name="Wade W."/>
            <person name="Hashim A."/>
        </authorList>
    </citation>
    <scope>NUCLEOTIDE SEQUENCE [LARGE SCALE GENOMIC DNA]</scope>
    <source>
        <strain evidence="4">irhom_31</strain>
    </source>
</reference>
<evidence type="ECO:0000256" key="2">
    <source>
        <dbReference type="SAM" id="MobiDB-lite"/>
    </source>
</evidence>
<dbReference type="Pfam" id="PF04525">
    <property type="entry name" value="LOR"/>
    <property type="match status" value="1"/>
</dbReference>
<sequence>MSENTNDPGHQPQPTPETSQGASAPLLTENTLVVQQTRSFMSNDFEMQSQDGRVLGRVLTTGSPAGRLLKGNRTFDLVDGNGNLLLKIVDPFDFGLDRYELLNPDGSLFAHVQKQFSFMRKRLTIELSGLTLELEGSLFEYDFNITVNGHVAARVAREWGGLVAGLRGKSRYGVNFDPGAPEPVRLAMLGGLVALDLIRAKDARN</sequence>
<feature type="region of interest" description="Disordered" evidence="2">
    <location>
        <begin position="1"/>
        <end position="23"/>
    </location>
</feature>
<comment type="caution">
    <text evidence="3">The sequence shown here is derived from an EMBL/GenBank/DDBJ whole genome shotgun (WGS) entry which is preliminary data.</text>
</comment>
<gene>
    <name evidence="3" type="ORF">E4U03_00610</name>
</gene>
<protein>
    <recommendedName>
        <fullName evidence="5">Scramblase</fullName>
    </recommendedName>
</protein>
<accession>A0A4Y9F7U0</accession>
<dbReference type="OrthoDB" id="4412702at2"/>
<dbReference type="AlphaFoldDB" id="A0A4Y9F7U0"/>
<organism evidence="3 4">
    <name type="scientific">Rothia nasimurium</name>
    <dbReference type="NCBI Taxonomy" id="85336"/>
    <lineage>
        <taxon>Bacteria</taxon>
        <taxon>Bacillati</taxon>
        <taxon>Actinomycetota</taxon>
        <taxon>Actinomycetes</taxon>
        <taxon>Micrococcales</taxon>
        <taxon>Micrococcaceae</taxon>
        <taxon>Rothia</taxon>
    </lineage>
</organism>
<dbReference type="EMBL" id="SPQC01000002">
    <property type="protein sequence ID" value="TFU24111.1"/>
    <property type="molecule type" value="Genomic_DNA"/>
</dbReference>